<dbReference type="AlphaFoldDB" id="A0A1V0HKY1"/>
<dbReference type="Gene3D" id="3.30.980.10">
    <property type="entry name" value="Threonyl-trna Synthetase, Chain A, domain 2"/>
    <property type="match status" value="1"/>
</dbReference>
<name>A0A1V0HKY1_9ENTR</name>
<dbReference type="PANTHER" id="PTHR11777">
    <property type="entry name" value="ALANYL-TRNA SYNTHETASE"/>
    <property type="match status" value="1"/>
</dbReference>
<dbReference type="SUPFAM" id="SSF55186">
    <property type="entry name" value="ThrRS/AlaRS common domain"/>
    <property type="match status" value="1"/>
</dbReference>
<keyword evidence="2" id="KW-1185">Reference proteome</keyword>
<dbReference type="GO" id="GO:0002161">
    <property type="term" value="F:aminoacyl-tRNA deacylase activity"/>
    <property type="evidence" value="ECO:0007669"/>
    <property type="project" value="TreeGrafter"/>
</dbReference>
<dbReference type="GO" id="GO:0006419">
    <property type="term" value="P:alanyl-tRNA aminoacylation"/>
    <property type="evidence" value="ECO:0007669"/>
    <property type="project" value="TreeGrafter"/>
</dbReference>
<accession>A0A1V0HKY1</accession>
<dbReference type="InterPro" id="IPR018163">
    <property type="entry name" value="Thr/Ala-tRNA-synth_IIc_edit"/>
</dbReference>
<dbReference type="PANTHER" id="PTHR11777:SF9">
    <property type="entry name" value="ALANINE--TRNA LIGASE, CYTOPLASMIC"/>
    <property type="match status" value="1"/>
</dbReference>
<dbReference type="GO" id="GO:0000166">
    <property type="term" value="F:nucleotide binding"/>
    <property type="evidence" value="ECO:0007669"/>
    <property type="project" value="InterPro"/>
</dbReference>
<organism evidence="1 2">
    <name type="scientific">Candidatus Riesia pediculischaeffi</name>
    <dbReference type="NCBI Taxonomy" id="428411"/>
    <lineage>
        <taxon>Bacteria</taxon>
        <taxon>Pseudomonadati</taxon>
        <taxon>Pseudomonadota</taxon>
        <taxon>Gammaproteobacteria</taxon>
        <taxon>Enterobacterales</taxon>
        <taxon>Enterobacteriaceae</taxon>
        <taxon>Candidatus Riesia</taxon>
    </lineage>
</organism>
<dbReference type="Proteomes" id="UP000242793">
    <property type="component" value="Chromosome"/>
</dbReference>
<dbReference type="GO" id="GO:0005829">
    <property type="term" value="C:cytosol"/>
    <property type="evidence" value="ECO:0007669"/>
    <property type="project" value="TreeGrafter"/>
</dbReference>
<dbReference type="STRING" id="428411.AOQ87_02370"/>
<dbReference type="InterPro" id="IPR050058">
    <property type="entry name" value="Ala-tRNA_ligase"/>
</dbReference>
<reference evidence="1 2" key="1">
    <citation type="submission" date="2015-10" db="EMBL/GenBank/DDBJ databases">
        <title>Survey of human and primate louse endosymbionts.</title>
        <authorList>
            <person name="Boyd B.M."/>
        </authorList>
    </citation>
    <scope>NUCLEOTIDE SEQUENCE [LARGE SCALE GENOMIC DNA]</scope>
    <source>
        <strain evidence="1 2">PTSK</strain>
    </source>
</reference>
<evidence type="ECO:0000313" key="2">
    <source>
        <dbReference type="Proteomes" id="UP000242793"/>
    </source>
</evidence>
<evidence type="ECO:0000313" key="1">
    <source>
        <dbReference type="EMBL" id="ARC53474.1"/>
    </source>
</evidence>
<proteinExistence type="predicted"/>
<dbReference type="KEGG" id="rped:AOQ87_02370"/>
<sequence>MNGSVFINDNLTVKIDCSHRKSISINHSDTYLLRSSLREILGNFVLQRGSSIKSDRLTFDFCYG</sequence>
<dbReference type="EMBL" id="CP012839">
    <property type="protein sequence ID" value="ARC53474.1"/>
    <property type="molecule type" value="Genomic_DNA"/>
</dbReference>
<protein>
    <submittedName>
        <fullName evidence="1">Uncharacterized protein</fullName>
    </submittedName>
</protein>
<gene>
    <name evidence="1" type="ORF">AOQ87_02370</name>
</gene>
<dbReference type="GO" id="GO:0004813">
    <property type="term" value="F:alanine-tRNA ligase activity"/>
    <property type="evidence" value="ECO:0007669"/>
    <property type="project" value="TreeGrafter"/>
</dbReference>